<evidence type="ECO:0000313" key="4">
    <source>
        <dbReference type="Proteomes" id="UP000001307"/>
    </source>
</evidence>
<dbReference type="Proteomes" id="UP000001307">
    <property type="component" value="Unassembled WGS sequence"/>
</dbReference>
<feature type="compositionally biased region" description="Low complexity" evidence="1">
    <location>
        <begin position="55"/>
        <end position="68"/>
    </location>
</feature>
<evidence type="ECO:0000313" key="3">
    <source>
        <dbReference type="EMBL" id="CBY43850.1"/>
    </source>
</evidence>
<sequence length="80" mass="8853">MNQETCLPQKVVMSKQVVDFAAKIRVRTNVRLLDVEVEADCYCEDDRRGNPSPPQRLSSASSSSQISSGKEELTPGPKPF</sequence>
<feature type="region of interest" description="Disordered" evidence="1">
    <location>
        <begin position="44"/>
        <end position="80"/>
    </location>
</feature>
<proteinExistence type="predicted"/>
<evidence type="ECO:0000256" key="1">
    <source>
        <dbReference type="SAM" id="MobiDB-lite"/>
    </source>
</evidence>
<organism evidence="2">
    <name type="scientific">Oikopleura dioica</name>
    <name type="common">Tunicate</name>
    <dbReference type="NCBI Taxonomy" id="34765"/>
    <lineage>
        <taxon>Eukaryota</taxon>
        <taxon>Metazoa</taxon>
        <taxon>Chordata</taxon>
        <taxon>Tunicata</taxon>
        <taxon>Appendicularia</taxon>
        <taxon>Copelata</taxon>
        <taxon>Oikopleuridae</taxon>
        <taxon>Oikopleura</taxon>
    </lineage>
</organism>
<dbReference type="AlphaFoldDB" id="E4WZ53"/>
<dbReference type="InParanoid" id="E4WZ53"/>
<dbReference type="Proteomes" id="UP000011014">
    <property type="component" value="Unassembled WGS sequence"/>
</dbReference>
<dbReference type="EMBL" id="FN653019">
    <property type="protein sequence ID" value="CBY22448.1"/>
    <property type="molecule type" value="Genomic_DNA"/>
</dbReference>
<reference evidence="2" key="1">
    <citation type="journal article" date="2010" name="Science">
        <title>Plasticity of animal genome architecture unmasked by rapid evolution of a pelagic tunicate.</title>
        <authorList>
            <person name="Denoeud F."/>
            <person name="Henriet S."/>
            <person name="Mungpakdee S."/>
            <person name="Aury J.M."/>
            <person name="Da Silva C."/>
            <person name="Brinkmann H."/>
            <person name="Mikhaleva J."/>
            <person name="Olsen L.C."/>
            <person name="Jubin C."/>
            <person name="Canestro C."/>
            <person name="Bouquet J.M."/>
            <person name="Danks G."/>
            <person name="Poulain J."/>
            <person name="Campsteijn C."/>
            <person name="Adamski M."/>
            <person name="Cross I."/>
            <person name="Yadetie F."/>
            <person name="Muffato M."/>
            <person name="Louis A."/>
            <person name="Butcher S."/>
            <person name="Tsagkogeorga G."/>
            <person name="Konrad A."/>
            <person name="Singh S."/>
            <person name="Jensen M.F."/>
            <person name="Cong E.H."/>
            <person name="Eikeseth-Otteraa H."/>
            <person name="Noel B."/>
            <person name="Anthouard V."/>
            <person name="Porcel B.M."/>
            <person name="Kachouri-Lafond R."/>
            <person name="Nishino A."/>
            <person name="Ugolini M."/>
            <person name="Chourrout P."/>
            <person name="Nishida H."/>
            <person name="Aasland R."/>
            <person name="Huzurbazar S."/>
            <person name="Westhof E."/>
            <person name="Delsuc F."/>
            <person name="Lehrach H."/>
            <person name="Reinhardt R."/>
            <person name="Weissenbach J."/>
            <person name="Roy S.W."/>
            <person name="Artiguenave F."/>
            <person name="Postlethwait J.H."/>
            <person name="Manak J.R."/>
            <person name="Thompson E.M."/>
            <person name="Jaillon O."/>
            <person name="Du Pasquier L."/>
            <person name="Boudinot P."/>
            <person name="Liberles D.A."/>
            <person name="Volff J.N."/>
            <person name="Philippe H."/>
            <person name="Lenhard B."/>
            <person name="Roest Crollius H."/>
            <person name="Wincker P."/>
            <person name="Chourrout D."/>
        </authorList>
    </citation>
    <scope>NUCLEOTIDE SEQUENCE [LARGE SCALE GENOMIC DNA]</scope>
</reference>
<protein>
    <submittedName>
        <fullName evidence="2">Uncharacterized protein</fullName>
    </submittedName>
</protein>
<accession>E4WZ53</accession>
<dbReference type="EMBL" id="FN655503">
    <property type="protein sequence ID" value="CBY43850.1"/>
    <property type="molecule type" value="Genomic_DNA"/>
</dbReference>
<gene>
    <name evidence="2" type="ORF">GSOID_T00013203001</name>
    <name evidence="3" type="ORF">GSOID_T00019902001</name>
</gene>
<keyword evidence="4" id="KW-1185">Reference proteome</keyword>
<evidence type="ECO:0000313" key="2">
    <source>
        <dbReference type="EMBL" id="CBY22448.1"/>
    </source>
</evidence>
<name>E4WZ53_OIKDI</name>
<dbReference type="OrthoDB" id="10108707at2759"/>